<feature type="chain" id="PRO_5041924086" description="Plastocyanin-like domain-containing protein" evidence="4">
    <location>
        <begin position="22"/>
        <end position="614"/>
    </location>
</feature>
<dbReference type="AlphaFoldDB" id="A0AAD3GZV7"/>
<comment type="similarity">
    <text evidence="1">Belongs to the multicopper oxidase family.</text>
</comment>
<organism evidence="7 8">
    <name type="scientific">Chaetoceros tenuissimus</name>
    <dbReference type="NCBI Taxonomy" id="426638"/>
    <lineage>
        <taxon>Eukaryota</taxon>
        <taxon>Sar</taxon>
        <taxon>Stramenopiles</taxon>
        <taxon>Ochrophyta</taxon>
        <taxon>Bacillariophyta</taxon>
        <taxon>Coscinodiscophyceae</taxon>
        <taxon>Chaetocerotophycidae</taxon>
        <taxon>Chaetocerotales</taxon>
        <taxon>Chaetocerotaceae</taxon>
        <taxon>Chaetoceros</taxon>
    </lineage>
</organism>
<keyword evidence="2" id="KW-0479">Metal-binding</keyword>
<dbReference type="Gene3D" id="2.60.40.420">
    <property type="entry name" value="Cupredoxins - blue copper proteins"/>
    <property type="match status" value="3"/>
</dbReference>
<reference evidence="7 8" key="1">
    <citation type="journal article" date="2021" name="Sci. Rep.">
        <title>The genome of the diatom Chaetoceros tenuissimus carries an ancient integrated fragment of an extant virus.</title>
        <authorList>
            <person name="Hongo Y."/>
            <person name="Kimura K."/>
            <person name="Takaki Y."/>
            <person name="Yoshida Y."/>
            <person name="Baba S."/>
            <person name="Kobayashi G."/>
            <person name="Nagasaki K."/>
            <person name="Hano T."/>
            <person name="Tomaru Y."/>
        </authorList>
    </citation>
    <scope>NUCLEOTIDE SEQUENCE [LARGE SCALE GENOMIC DNA]</scope>
    <source>
        <strain evidence="7 8">NIES-3715</strain>
    </source>
</reference>
<feature type="signal peptide" evidence="4">
    <location>
        <begin position="1"/>
        <end position="21"/>
    </location>
</feature>
<evidence type="ECO:0000313" key="7">
    <source>
        <dbReference type="EMBL" id="GFH45121.1"/>
    </source>
</evidence>
<dbReference type="Proteomes" id="UP001054902">
    <property type="component" value="Unassembled WGS sequence"/>
</dbReference>
<evidence type="ECO:0000256" key="4">
    <source>
        <dbReference type="SAM" id="SignalP"/>
    </source>
</evidence>
<dbReference type="GO" id="GO:0016491">
    <property type="term" value="F:oxidoreductase activity"/>
    <property type="evidence" value="ECO:0007669"/>
    <property type="project" value="UniProtKB-KW"/>
</dbReference>
<dbReference type="InterPro" id="IPR008972">
    <property type="entry name" value="Cupredoxin"/>
</dbReference>
<gene>
    <name evidence="7" type="ORF">CTEN210_01595</name>
</gene>
<dbReference type="PROSITE" id="PS00080">
    <property type="entry name" value="MULTICOPPER_OXIDASE2"/>
    <property type="match status" value="1"/>
</dbReference>
<name>A0AAD3GZV7_9STRA</name>
<dbReference type="SUPFAM" id="SSF49503">
    <property type="entry name" value="Cupredoxins"/>
    <property type="match status" value="2"/>
</dbReference>
<feature type="domain" description="Plastocyanin-like" evidence="6">
    <location>
        <begin position="131"/>
        <end position="202"/>
    </location>
</feature>
<dbReference type="GO" id="GO:0005507">
    <property type="term" value="F:copper ion binding"/>
    <property type="evidence" value="ECO:0007669"/>
    <property type="project" value="InterPro"/>
</dbReference>
<evidence type="ECO:0000256" key="1">
    <source>
        <dbReference type="ARBA" id="ARBA00010609"/>
    </source>
</evidence>
<keyword evidence="3" id="KW-0560">Oxidoreductase</keyword>
<dbReference type="Pfam" id="PF07731">
    <property type="entry name" value="Cu-oxidase_2"/>
    <property type="match status" value="1"/>
</dbReference>
<keyword evidence="4" id="KW-0732">Signal</keyword>
<feature type="domain" description="Plastocyanin-like" evidence="5">
    <location>
        <begin position="504"/>
        <end position="587"/>
    </location>
</feature>
<comment type="caution">
    <text evidence="7">The sequence shown here is derived from an EMBL/GenBank/DDBJ whole genome shotgun (WGS) entry which is preliminary data.</text>
</comment>
<evidence type="ECO:0000256" key="2">
    <source>
        <dbReference type="ARBA" id="ARBA00022723"/>
    </source>
</evidence>
<accession>A0AAD3GZV7</accession>
<dbReference type="InterPro" id="IPR002355">
    <property type="entry name" value="Cu_oxidase_Cu_BS"/>
</dbReference>
<dbReference type="Pfam" id="PF07732">
    <property type="entry name" value="Cu-oxidase_3"/>
    <property type="match status" value="2"/>
</dbReference>
<evidence type="ECO:0000259" key="6">
    <source>
        <dbReference type="Pfam" id="PF07732"/>
    </source>
</evidence>
<evidence type="ECO:0008006" key="9">
    <source>
        <dbReference type="Google" id="ProtNLM"/>
    </source>
</evidence>
<feature type="domain" description="Plastocyanin-like" evidence="6">
    <location>
        <begin position="77"/>
        <end position="113"/>
    </location>
</feature>
<evidence type="ECO:0000256" key="3">
    <source>
        <dbReference type="ARBA" id="ARBA00023002"/>
    </source>
</evidence>
<dbReference type="EMBL" id="BLLK01000020">
    <property type="protein sequence ID" value="GFH45121.1"/>
    <property type="molecule type" value="Genomic_DNA"/>
</dbReference>
<proteinExistence type="inferred from homology"/>
<evidence type="ECO:0000259" key="5">
    <source>
        <dbReference type="Pfam" id="PF07731"/>
    </source>
</evidence>
<keyword evidence="8" id="KW-1185">Reference proteome</keyword>
<dbReference type="InterPro" id="IPR011706">
    <property type="entry name" value="Cu-oxidase_C"/>
</dbReference>
<dbReference type="PANTHER" id="PTHR11709:SF2">
    <property type="entry name" value="MULTICOPPER OXIDASE LPR1"/>
    <property type="match status" value="1"/>
</dbReference>
<dbReference type="PANTHER" id="PTHR11709">
    <property type="entry name" value="MULTI-COPPER OXIDASE"/>
    <property type="match status" value="1"/>
</dbReference>
<sequence>MKVEFTTFLLIASRTLIPTTAAPEEWEYPKARKSPKSAKASSKLMEADYPDEHRVYRSKKGELKVTLSLGEALYKSDTLTQKVIGFNGFVGGPTLRVKRGDTVKIHLKNDLPPEYCNTTIPALWNQYHGISETNLHVHGLRIPETSNPNNLRIQAGDSYEYEFKIADDQEGGTHWYHPHSAGSSTLQAGGGGGGLFIVEDEKGDLPDEVLKMPEVPLRIQFFNFTYLQEDYSAFHPSSYVELCKKHCIPAENRYLCSEYFFENGPEKGSYNRTIAPDGLEYETLLVNGVERPTITLSSGQWYRFRTLFVPTRFRTIEPSILDESCDFQLLAKDGHYIPVAPRKIRSGFMTSGSRADFLVRCHVPGTYEFRSLSESRDSSNWIASQKRMSLDRVMAYLKVVGEQKEADAAITQFKPARPCYLPDLTGVTPDHTTYILMSGLNPELPAEEGLPEERPAWGSGISYYAINNYGALSPTFLNEKDEDMLDFAFELSVGSIWEVDYFVPQIHPWHQHIYPYQVISFPEMDTHNDFFQDGDYHDVLLVPIGGDETEDYGKAVIRTHLDSITGQMLGHCHFYRHTDRGMALVANIAGQDGTRSDKVSKCYSKGGQMTFDLV</sequence>
<dbReference type="InterPro" id="IPR045087">
    <property type="entry name" value="Cu-oxidase_fam"/>
</dbReference>
<dbReference type="InterPro" id="IPR011707">
    <property type="entry name" value="Cu-oxidase-like_N"/>
</dbReference>
<evidence type="ECO:0000313" key="8">
    <source>
        <dbReference type="Proteomes" id="UP001054902"/>
    </source>
</evidence>
<protein>
    <recommendedName>
        <fullName evidence="9">Plastocyanin-like domain-containing protein</fullName>
    </recommendedName>
</protein>